<dbReference type="PANTHER" id="PTHR11099:SF0">
    <property type="entry name" value="VACUOLAR PROTEIN SORTING-ASSOCIATED PROTEIN 35"/>
    <property type="match status" value="1"/>
</dbReference>
<accession>G0R5R4</accession>
<dbReference type="GO" id="GO:0005829">
    <property type="term" value="C:cytosol"/>
    <property type="evidence" value="ECO:0007669"/>
    <property type="project" value="GOC"/>
</dbReference>
<evidence type="ECO:0000256" key="2">
    <source>
        <dbReference type="ARBA" id="ARBA00006536"/>
    </source>
</evidence>
<comment type="function">
    <text evidence="6">Plays a role in vesicular protein sorting.</text>
</comment>
<dbReference type="GO" id="GO:0016779">
    <property type="term" value="F:nucleotidyltransferase activity"/>
    <property type="evidence" value="ECO:0007669"/>
    <property type="project" value="UniProtKB-KW"/>
</dbReference>
<evidence type="ECO:0000313" key="9">
    <source>
        <dbReference type="EMBL" id="EGR27194.1"/>
    </source>
</evidence>
<reference evidence="9 10" key="1">
    <citation type="submission" date="2011-07" db="EMBL/GenBank/DDBJ databases">
        <authorList>
            <person name="Coyne R."/>
            <person name="Brami D."/>
            <person name="Johnson J."/>
            <person name="Hostetler J."/>
            <person name="Hannick L."/>
            <person name="Clark T."/>
            <person name="Cassidy-Hanley D."/>
            <person name="Inman J."/>
        </authorList>
    </citation>
    <scope>NUCLEOTIDE SEQUENCE [LARGE SCALE GENOMIC DNA]</scope>
    <source>
        <strain evidence="9 10">G5</strain>
    </source>
</reference>
<evidence type="ECO:0000313" key="10">
    <source>
        <dbReference type="Proteomes" id="UP000008983"/>
    </source>
</evidence>
<dbReference type="Pfam" id="PF03635">
    <property type="entry name" value="Vps35"/>
    <property type="match status" value="1"/>
</dbReference>
<dbReference type="InterPro" id="IPR005378">
    <property type="entry name" value="Vps35"/>
</dbReference>
<dbReference type="GeneID" id="14903254"/>
<dbReference type="EMBL" id="GL984382">
    <property type="protein sequence ID" value="EGR27194.1"/>
    <property type="molecule type" value="Genomic_DNA"/>
</dbReference>
<evidence type="ECO:0000256" key="8">
    <source>
        <dbReference type="SAM" id="Phobius"/>
    </source>
</evidence>
<dbReference type="Gene3D" id="1.25.40.660">
    <property type="entry name" value="Vacuolar protein sorting-associated protein 35, helical subcomplex Vps35-C"/>
    <property type="match status" value="1"/>
</dbReference>
<keyword evidence="9" id="KW-0548">Nucleotidyltransferase</keyword>
<gene>
    <name evidence="9" type="ORF">IMG5_200390</name>
</gene>
<dbReference type="FunCoup" id="G0R5R4">
    <property type="interactions" value="585"/>
</dbReference>
<comment type="similarity">
    <text evidence="2 6">Belongs to the VPS35 family.</text>
</comment>
<proteinExistence type="inferred from homology"/>
<evidence type="ECO:0000256" key="6">
    <source>
        <dbReference type="PIRNR" id="PIRNR009375"/>
    </source>
</evidence>
<dbReference type="Proteomes" id="UP000008983">
    <property type="component" value="Unassembled WGS sequence"/>
</dbReference>
<dbReference type="InParanoid" id="G0R5R4"/>
<dbReference type="InterPro" id="IPR042491">
    <property type="entry name" value="Vps35_C"/>
</dbReference>
<keyword evidence="9" id="KW-0808">Transferase</keyword>
<organism evidence="9 10">
    <name type="scientific">Ichthyophthirius multifiliis</name>
    <name type="common">White spot disease agent</name>
    <name type="synonym">Ich</name>
    <dbReference type="NCBI Taxonomy" id="5932"/>
    <lineage>
        <taxon>Eukaryota</taxon>
        <taxon>Sar</taxon>
        <taxon>Alveolata</taxon>
        <taxon>Ciliophora</taxon>
        <taxon>Intramacronucleata</taxon>
        <taxon>Oligohymenophorea</taxon>
        <taxon>Hymenostomatida</taxon>
        <taxon>Ophryoglenina</taxon>
        <taxon>Ichthyophthirius</taxon>
    </lineage>
</organism>
<dbReference type="STRING" id="857967.G0R5R4"/>
<dbReference type="GO" id="GO:0005770">
    <property type="term" value="C:late endosome"/>
    <property type="evidence" value="ECO:0007669"/>
    <property type="project" value="TreeGrafter"/>
</dbReference>
<evidence type="ECO:0000256" key="4">
    <source>
        <dbReference type="ARBA" id="ARBA00022927"/>
    </source>
</evidence>
<keyword evidence="4 6" id="KW-0653">Protein transport</keyword>
<dbReference type="GO" id="GO:0006886">
    <property type="term" value="P:intracellular protein transport"/>
    <property type="evidence" value="ECO:0007669"/>
    <property type="project" value="TreeGrafter"/>
</dbReference>
<keyword evidence="8" id="KW-0812">Transmembrane</keyword>
<evidence type="ECO:0000256" key="7">
    <source>
        <dbReference type="SAM" id="Coils"/>
    </source>
</evidence>
<keyword evidence="5 8" id="KW-0472">Membrane</keyword>
<evidence type="ECO:0000256" key="5">
    <source>
        <dbReference type="ARBA" id="ARBA00023136"/>
    </source>
</evidence>
<keyword evidence="10" id="KW-1185">Reference proteome</keyword>
<keyword evidence="7" id="KW-0175">Coiled coil</keyword>
<protein>
    <recommendedName>
        <fullName evidence="6">Vacuolar protein sorting-associated protein 35</fullName>
    </recommendedName>
</protein>
<dbReference type="GO" id="GO:0030906">
    <property type="term" value="C:retromer, cargo-selective complex"/>
    <property type="evidence" value="ECO:0007669"/>
    <property type="project" value="InterPro"/>
</dbReference>
<comment type="subcellular location">
    <subcellularLocation>
        <location evidence="1">Membrane</location>
        <topology evidence="1">Peripheral membrane protein</topology>
    </subcellularLocation>
</comment>
<evidence type="ECO:0000256" key="3">
    <source>
        <dbReference type="ARBA" id="ARBA00022448"/>
    </source>
</evidence>
<dbReference type="AlphaFoldDB" id="G0R5R4"/>
<keyword evidence="3 6" id="KW-0813">Transport</keyword>
<dbReference type="eggNOG" id="KOG1107">
    <property type="taxonomic scope" value="Eukaryota"/>
</dbReference>
<feature type="transmembrane region" description="Helical" evidence="8">
    <location>
        <begin position="805"/>
        <end position="823"/>
    </location>
</feature>
<name>G0R5R4_ICHMU</name>
<dbReference type="OMA" id="YIRSREY"/>
<sequence>MEDIEQERLLDKSRQKVKEQAYFMKRSLEQTNLREGLKYASSMLDELGSKPQKSLNPKNYYILFMQIFDEMRNMEQFFKEEYRRGRKMMDLYESVQHASKLIPRLYLLITVGSVYIQTHEVGAKEILLDLLEMIKGVEHPTRGLFLRYYFLKMCKDRLPDQDSEYYGEGGDTNDCINIIMRNLADMNKLWVRMSAKTKNKQKKEKQRLDLKQLCGENILRLSSLEGVNLQVYKNQVLPQLLDLIENQSDAISQQYLFDVIISSFPDEYHLDTLQLMLQVCTMNLDPKVDIKIIFIRLMDRLAEFAIYNKDVAASFQQKGDSIYNMFKQNIDKMIEKTSSNEFQNILDLMAAFLKFTLKCYLQNVECVNQILKSCVLICQKQQIQDFTDECFKNIVKFLTLPLENLSLSILNMNEYPKLMNYLSFVKRRQVAQKIIQTVISTKKEISNEELANQLILFISPMLEQQDDYVEIEDYEFELEQSLLARMVHLIHNQDCQQYWNIIKLFLIKFKNGKIKRQVYTYPSIIFAICNFTRYVYSIQAQNQVLNYQNIFKIIKELIEELQSEMPKLALKLYTQLLLIINEFDDQKELDEFTYEIVCQSLIIYQDDLSDVNDKLEIMNIFIGIFNRINCLSDENFDTLSSNLSSYSAKLLKKQDQIITTLSCSHLYYGIQIKDQNQVKKCLQKAIKIGQILLKQGGKNCGVYVYILNRFLIFAQQFEFQFEEIQEIINIIKNNINSVDDNEDGKQIKQYWVNTISYIQEKFNQIFLFLHKFKFENNKNIYKIININFIFKNIQFFRLKFNKNKLFFYFNTFIILIQIFYFQNKYLQIIKIKKKFINNNNQNFKTNIINQLKNKNQQQLLKNQNQKQLQQLQTNNNIIQINEKFRADFSMRKNTLSKSL</sequence>
<dbReference type="PIRSF" id="PIRSF009375">
    <property type="entry name" value="Retromer_Vps35"/>
    <property type="match status" value="1"/>
</dbReference>
<dbReference type="GO" id="GO:0042147">
    <property type="term" value="P:retrograde transport, endosome to Golgi"/>
    <property type="evidence" value="ECO:0007669"/>
    <property type="project" value="InterPro"/>
</dbReference>
<dbReference type="OrthoDB" id="308183at2759"/>
<feature type="coiled-coil region" evidence="7">
    <location>
        <begin position="848"/>
        <end position="881"/>
    </location>
</feature>
<evidence type="ECO:0000256" key="1">
    <source>
        <dbReference type="ARBA" id="ARBA00004170"/>
    </source>
</evidence>
<keyword evidence="8" id="KW-1133">Transmembrane helix</keyword>
<dbReference type="PANTHER" id="PTHR11099">
    <property type="entry name" value="VACUOLAR SORTING PROTEIN 35"/>
    <property type="match status" value="1"/>
</dbReference>
<dbReference type="RefSeq" id="XP_004024078.1">
    <property type="nucleotide sequence ID" value="XM_004024029.1"/>
</dbReference>